<dbReference type="InterPro" id="IPR020471">
    <property type="entry name" value="AKR"/>
</dbReference>
<feature type="domain" description="NADP-dependent oxidoreductase" evidence="4">
    <location>
        <begin position="5"/>
        <end position="66"/>
    </location>
</feature>
<dbReference type="InterPro" id="IPR036812">
    <property type="entry name" value="NAD(P)_OxRdtase_dom_sf"/>
</dbReference>
<dbReference type="GO" id="GO:0051596">
    <property type="term" value="P:methylglyoxal catabolic process"/>
    <property type="evidence" value="ECO:0007669"/>
    <property type="project" value="TreeGrafter"/>
</dbReference>
<evidence type="ECO:0000313" key="6">
    <source>
        <dbReference type="Proteomes" id="UP000199317"/>
    </source>
</evidence>
<protein>
    <submittedName>
        <fullName evidence="5">Aldo/keto reductase family protein</fullName>
    </submittedName>
</protein>
<proteinExistence type="inferred from homology"/>
<evidence type="ECO:0000313" key="5">
    <source>
        <dbReference type="EMBL" id="SDP59410.1"/>
    </source>
</evidence>
<dbReference type="Proteomes" id="UP000199317">
    <property type="component" value="Unassembled WGS sequence"/>
</dbReference>
<sequence length="82" mass="9078">MLQDAEIQSIAQECDATPAQVALAWAMQSSFAVIPSSTRREHRHSNLRATQLRLEDAHMQRIAALDRGGRLVDPEGLAPAWD</sequence>
<evidence type="ECO:0000256" key="2">
    <source>
        <dbReference type="ARBA" id="ARBA00022857"/>
    </source>
</evidence>
<reference evidence="6" key="1">
    <citation type="submission" date="2016-10" db="EMBL/GenBank/DDBJ databases">
        <authorList>
            <person name="Varghese N."/>
            <person name="Submissions S."/>
        </authorList>
    </citation>
    <scope>NUCLEOTIDE SEQUENCE [LARGE SCALE GENOMIC DNA]</scope>
    <source>
        <strain evidence="6">DSM 17101</strain>
    </source>
</reference>
<gene>
    <name evidence="5" type="ORF">SAMN04489708_11734</name>
</gene>
<dbReference type="GO" id="GO:1990002">
    <property type="term" value="F:methylglyoxal reductase (NADPH) (acetol producing) activity"/>
    <property type="evidence" value="ECO:0007669"/>
    <property type="project" value="TreeGrafter"/>
</dbReference>
<dbReference type="SUPFAM" id="SSF51430">
    <property type="entry name" value="NAD(P)-linked oxidoreductase"/>
    <property type="match status" value="1"/>
</dbReference>
<comment type="similarity">
    <text evidence="1">Belongs to the aldo/keto reductase family.</text>
</comment>
<evidence type="ECO:0000256" key="1">
    <source>
        <dbReference type="ARBA" id="ARBA00007905"/>
    </source>
</evidence>
<dbReference type="PANTHER" id="PTHR43827">
    <property type="entry name" value="2,5-DIKETO-D-GLUCONIC ACID REDUCTASE"/>
    <property type="match status" value="1"/>
</dbReference>
<name>A0A1H0U053_9BURK</name>
<accession>A0A1H0U053</accession>
<organism evidence="5 6">
    <name type="scientific">Paracidovorax cattleyae</name>
    <dbReference type="NCBI Taxonomy" id="80868"/>
    <lineage>
        <taxon>Bacteria</taxon>
        <taxon>Pseudomonadati</taxon>
        <taxon>Pseudomonadota</taxon>
        <taxon>Betaproteobacteria</taxon>
        <taxon>Burkholderiales</taxon>
        <taxon>Comamonadaceae</taxon>
        <taxon>Paracidovorax</taxon>
    </lineage>
</organism>
<dbReference type="Pfam" id="PF00248">
    <property type="entry name" value="Aldo_ket_red"/>
    <property type="match status" value="1"/>
</dbReference>
<dbReference type="Gene3D" id="3.20.20.100">
    <property type="entry name" value="NADP-dependent oxidoreductase domain"/>
    <property type="match status" value="1"/>
</dbReference>
<evidence type="ECO:0000256" key="3">
    <source>
        <dbReference type="ARBA" id="ARBA00023002"/>
    </source>
</evidence>
<keyword evidence="2" id="KW-0521">NADP</keyword>
<dbReference type="EMBL" id="FNJL01000017">
    <property type="protein sequence ID" value="SDP59410.1"/>
    <property type="molecule type" value="Genomic_DNA"/>
</dbReference>
<evidence type="ECO:0000259" key="4">
    <source>
        <dbReference type="Pfam" id="PF00248"/>
    </source>
</evidence>
<dbReference type="InterPro" id="IPR023210">
    <property type="entry name" value="NADP_OxRdtase_dom"/>
</dbReference>
<dbReference type="AlphaFoldDB" id="A0A1H0U053"/>
<keyword evidence="3" id="KW-0560">Oxidoreductase</keyword>
<keyword evidence="6" id="KW-1185">Reference proteome</keyword>
<dbReference type="PANTHER" id="PTHR43827:SF3">
    <property type="entry name" value="NADP-DEPENDENT OXIDOREDUCTASE DOMAIN-CONTAINING PROTEIN"/>
    <property type="match status" value="1"/>
</dbReference>